<evidence type="ECO:0000256" key="1">
    <source>
        <dbReference type="SAM" id="MobiDB-lite"/>
    </source>
</evidence>
<keyword evidence="3" id="KW-1185">Reference proteome</keyword>
<protein>
    <submittedName>
        <fullName evidence="2">Uncharacterized protein</fullName>
    </submittedName>
</protein>
<dbReference type="EMBL" id="KN824419">
    <property type="protein sequence ID" value="KIM20598.1"/>
    <property type="molecule type" value="Genomic_DNA"/>
</dbReference>
<dbReference type="OrthoDB" id="3257007at2759"/>
<feature type="region of interest" description="Disordered" evidence="1">
    <location>
        <begin position="1"/>
        <end position="22"/>
    </location>
</feature>
<feature type="region of interest" description="Disordered" evidence="1">
    <location>
        <begin position="149"/>
        <end position="169"/>
    </location>
</feature>
<dbReference type="AlphaFoldDB" id="A0A0C2W2A0"/>
<reference evidence="2 3" key="1">
    <citation type="submission" date="2014-04" db="EMBL/GenBank/DDBJ databases">
        <authorList>
            <consortium name="DOE Joint Genome Institute"/>
            <person name="Kuo A."/>
            <person name="Zuccaro A."/>
            <person name="Kohler A."/>
            <person name="Nagy L.G."/>
            <person name="Floudas D."/>
            <person name="Copeland A."/>
            <person name="Barry K.W."/>
            <person name="Cichocki N."/>
            <person name="Veneault-Fourrey C."/>
            <person name="LaButti K."/>
            <person name="Lindquist E.A."/>
            <person name="Lipzen A."/>
            <person name="Lundell T."/>
            <person name="Morin E."/>
            <person name="Murat C."/>
            <person name="Sun H."/>
            <person name="Tunlid A."/>
            <person name="Henrissat B."/>
            <person name="Grigoriev I.V."/>
            <person name="Hibbett D.S."/>
            <person name="Martin F."/>
            <person name="Nordberg H.P."/>
            <person name="Cantor M.N."/>
            <person name="Hua S.X."/>
        </authorList>
    </citation>
    <scope>NUCLEOTIDE SEQUENCE [LARGE SCALE GENOMIC DNA]</scope>
    <source>
        <strain evidence="2 3">MAFF 305830</strain>
    </source>
</reference>
<proteinExistence type="predicted"/>
<gene>
    <name evidence="2" type="ORF">M408DRAFT_333909</name>
</gene>
<accession>A0A0C2W2A0</accession>
<evidence type="ECO:0000313" key="3">
    <source>
        <dbReference type="Proteomes" id="UP000054097"/>
    </source>
</evidence>
<dbReference type="HOGENOM" id="CLU_604327_0_0_1"/>
<dbReference type="Proteomes" id="UP000054097">
    <property type="component" value="Unassembled WGS sequence"/>
</dbReference>
<name>A0A0C2W2A0_SERVB</name>
<reference evidence="3" key="2">
    <citation type="submission" date="2015-01" db="EMBL/GenBank/DDBJ databases">
        <title>Evolutionary Origins and Diversification of the Mycorrhizal Mutualists.</title>
        <authorList>
            <consortium name="DOE Joint Genome Institute"/>
            <consortium name="Mycorrhizal Genomics Consortium"/>
            <person name="Kohler A."/>
            <person name="Kuo A."/>
            <person name="Nagy L.G."/>
            <person name="Floudas D."/>
            <person name="Copeland A."/>
            <person name="Barry K.W."/>
            <person name="Cichocki N."/>
            <person name="Veneault-Fourrey C."/>
            <person name="LaButti K."/>
            <person name="Lindquist E.A."/>
            <person name="Lipzen A."/>
            <person name="Lundell T."/>
            <person name="Morin E."/>
            <person name="Murat C."/>
            <person name="Riley R."/>
            <person name="Ohm R."/>
            <person name="Sun H."/>
            <person name="Tunlid A."/>
            <person name="Henrissat B."/>
            <person name="Grigoriev I.V."/>
            <person name="Hibbett D.S."/>
            <person name="Martin F."/>
        </authorList>
    </citation>
    <scope>NUCLEOTIDE SEQUENCE [LARGE SCALE GENOMIC DNA]</scope>
    <source>
        <strain evidence="3">MAFF 305830</strain>
    </source>
</reference>
<sequence>MVTTTPGNNAGKSRTRLDIPTKPKELKVKEGKVKEGKVKQRINVVGRFATSSKKGEEVVAMELTESEDFSGVIDAVVEEELSDTTMEDMLKQNTIPDPALIASNAVDNDQKRTLARSEPDPLLEITGRLEKIEIVLETLASIEKSRDTKTFSNVPEGGSLGGKRSKKTKTKEHNKFLEYIREHLQTQLGFSPNDKIENWRKPKDNKLVQKVNEGELPWQLPTDTNLAMDWENKKATVWMNETLELLVESFMKEYDLNAYPGMGPRPEGSVIFDAMHKHCIYQKKRYALDQEKAEEALKVARRTARMRQLYSRRLELCDHHGLPDEGRATLELLGVDGMSSEESLGQPGGNQRRYHIRPLIWRRPELTRWLHNLDRLPTTNAVGHVLAHRVYRRTREPGGSTSSIKRRIPSSLPKNFFSPDWLSTLGDRGSQRLNIVEKPHVVPVLPDFKWEAK</sequence>
<evidence type="ECO:0000313" key="2">
    <source>
        <dbReference type="EMBL" id="KIM20598.1"/>
    </source>
</evidence>
<feature type="compositionally biased region" description="Polar residues" evidence="1">
    <location>
        <begin position="1"/>
        <end position="12"/>
    </location>
</feature>
<organism evidence="2 3">
    <name type="scientific">Serendipita vermifera MAFF 305830</name>
    <dbReference type="NCBI Taxonomy" id="933852"/>
    <lineage>
        <taxon>Eukaryota</taxon>
        <taxon>Fungi</taxon>
        <taxon>Dikarya</taxon>
        <taxon>Basidiomycota</taxon>
        <taxon>Agaricomycotina</taxon>
        <taxon>Agaricomycetes</taxon>
        <taxon>Sebacinales</taxon>
        <taxon>Serendipitaceae</taxon>
        <taxon>Serendipita</taxon>
    </lineage>
</organism>